<evidence type="ECO:0000313" key="2">
    <source>
        <dbReference type="Proteomes" id="UP000807306"/>
    </source>
</evidence>
<sequence length="272" mass="29980">MVLFAFSSTPSEGYVVSCGTGSAWSSIPEGLVTKIKEAASGNDNVLSVSIGKNDWFINTTTSVGCHNSGAVMTFLTSPEAQAQNIKLADIESFIFMPHNPTGYFCETDKSQYWDGLPKSLSDNIRFSTSKFGIRCITVGAEEQWVIVRNDGSMAFSGITENLANKLKESRAANKNVKFITLSFDNPDLYFIEFEDCSTMTRLPPSWQERVQEYTKKSLDMVTRAGQVRGSTKTVAAVQRIADQNNRNLLNNLATLESTNQMAWSALHLALLP</sequence>
<dbReference type="AlphaFoldDB" id="A0A9P6EAA6"/>
<dbReference type="OrthoDB" id="5271586at2759"/>
<organism evidence="1 2">
    <name type="scientific">Crepidotus variabilis</name>
    <dbReference type="NCBI Taxonomy" id="179855"/>
    <lineage>
        <taxon>Eukaryota</taxon>
        <taxon>Fungi</taxon>
        <taxon>Dikarya</taxon>
        <taxon>Basidiomycota</taxon>
        <taxon>Agaricomycotina</taxon>
        <taxon>Agaricomycetes</taxon>
        <taxon>Agaricomycetidae</taxon>
        <taxon>Agaricales</taxon>
        <taxon>Agaricineae</taxon>
        <taxon>Crepidotaceae</taxon>
        <taxon>Crepidotus</taxon>
    </lineage>
</organism>
<keyword evidence="2" id="KW-1185">Reference proteome</keyword>
<accession>A0A9P6EAA6</accession>
<gene>
    <name evidence="1" type="ORF">CPB83DRAFT_909273</name>
</gene>
<reference evidence="1" key="1">
    <citation type="submission" date="2020-11" db="EMBL/GenBank/DDBJ databases">
        <authorList>
            <consortium name="DOE Joint Genome Institute"/>
            <person name="Ahrendt S."/>
            <person name="Riley R."/>
            <person name="Andreopoulos W."/>
            <person name="Labutti K."/>
            <person name="Pangilinan J."/>
            <person name="Ruiz-Duenas F.J."/>
            <person name="Barrasa J.M."/>
            <person name="Sanchez-Garcia M."/>
            <person name="Camarero S."/>
            <person name="Miyauchi S."/>
            <person name="Serrano A."/>
            <person name="Linde D."/>
            <person name="Babiker R."/>
            <person name="Drula E."/>
            <person name="Ayuso-Fernandez I."/>
            <person name="Pacheco R."/>
            <person name="Padilla G."/>
            <person name="Ferreira P."/>
            <person name="Barriuso J."/>
            <person name="Kellner H."/>
            <person name="Castanera R."/>
            <person name="Alfaro M."/>
            <person name="Ramirez L."/>
            <person name="Pisabarro A.G."/>
            <person name="Kuo A."/>
            <person name="Tritt A."/>
            <person name="Lipzen A."/>
            <person name="He G."/>
            <person name="Yan M."/>
            <person name="Ng V."/>
            <person name="Cullen D."/>
            <person name="Martin F."/>
            <person name="Rosso M.-N."/>
            <person name="Henrissat B."/>
            <person name="Hibbett D."/>
            <person name="Martinez A.T."/>
            <person name="Grigoriev I.V."/>
        </authorList>
    </citation>
    <scope>NUCLEOTIDE SEQUENCE</scope>
    <source>
        <strain evidence="1">CBS 506.95</strain>
    </source>
</reference>
<evidence type="ECO:0000313" key="1">
    <source>
        <dbReference type="EMBL" id="KAF9525253.1"/>
    </source>
</evidence>
<dbReference type="Proteomes" id="UP000807306">
    <property type="component" value="Unassembled WGS sequence"/>
</dbReference>
<comment type="caution">
    <text evidence="1">The sequence shown here is derived from an EMBL/GenBank/DDBJ whole genome shotgun (WGS) entry which is preliminary data.</text>
</comment>
<protein>
    <submittedName>
        <fullName evidence="1">Uncharacterized protein</fullName>
    </submittedName>
</protein>
<proteinExistence type="predicted"/>
<dbReference type="EMBL" id="MU157886">
    <property type="protein sequence ID" value="KAF9525253.1"/>
    <property type="molecule type" value="Genomic_DNA"/>
</dbReference>
<name>A0A9P6EAA6_9AGAR</name>